<evidence type="ECO:0000313" key="2">
    <source>
        <dbReference type="Proteomes" id="UP000050863"/>
    </source>
</evidence>
<dbReference type="OrthoDB" id="8251507at2"/>
<dbReference type="AlphaFoldDB" id="A0A0R3LNY9"/>
<keyword evidence="2" id="KW-1185">Reference proteome</keyword>
<sequence length="64" mass="6796">MVIYPVPAEVTQARIQLVVDQTAKAPAHTINQDLQAVDHAKAAAIEAALANLQAEEPPLVDVKV</sequence>
<dbReference type="Proteomes" id="UP000050863">
    <property type="component" value="Unassembled WGS sequence"/>
</dbReference>
<reference evidence="1 2" key="1">
    <citation type="submission" date="2014-03" db="EMBL/GenBank/DDBJ databases">
        <title>Bradyrhizobium valentinum sp. nov., isolated from effective nodules of Lupinus mariae-josephae, a lupine endemic of basic-lime soils in Eastern Spain.</title>
        <authorList>
            <person name="Duran D."/>
            <person name="Rey L."/>
            <person name="Navarro A."/>
            <person name="Busquets A."/>
            <person name="Imperial J."/>
            <person name="Ruiz-Argueso T."/>
        </authorList>
    </citation>
    <scope>NUCLEOTIDE SEQUENCE [LARGE SCALE GENOMIC DNA]</scope>
    <source>
        <strain evidence="1 2">PAC68</strain>
    </source>
</reference>
<name>A0A0R3LNY9_9BRAD</name>
<evidence type="ECO:0000313" key="1">
    <source>
        <dbReference type="EMBL" id="KRR09546.1"/>
    </source>
</evidence>
<proteinExistence type="predicted"/>
<dbReference type="EMBL" id="LLXZ01000071">
    <property type="protein sequence ID" value="KRR09546.1"/>
    <property type="molecule type" value="Genomic_DNA"/>
</dbReference>
<comment type="caution">
    <text evidence="1">The sequence shown here is derived from an EMBL/GenBank/DDBJ whole genome shotgun (WGS) entry which is preliminary data.</text>
</comment>
<organism evidence="1 2">
    <name type="scientific">Bradyrhizobium jicamae</name>
    <dbReference type="NCBI Taxonomy" id="280332"/>
    <lineage>
        <taxon>Bacteria</taxon>
        <taxon>Pseudomonadati</taxon>
        <taxon>Pseudomonadota</taxon>
        <taxon>Alphaproteobacteria</taxon>
        <taxon>Hyphomicrobiales</taxon>
        <taxon>Nitrobacteraceae</taxon>
        <taxon>Bradyrhizobium</taxon>
    </lineage>
</organism>
<accession>A0A0R3LNY9</accession>
<dbReference type="RefSeq" id="WP_057835411.1">
    <property type="nucleotide sequence ID" value="NZ_LLXZ01000071.1"/>
</dbReference>
<gene>
    <name evidence="1" type="ORF">CQ12_13740</name>
</gene>
<protein>
    <submittedName>
        <fullName evidence="1">Uncharacterized protein</fullName>
    </submittedName>
</protein>